<accession>A0AA47NW69</accession>
<evidence type="ECO:0000313" key="3">
    <source>
        <dbReference type="Proteomes" id="UP001174136"/>
    </source>
</evidence>
<feature type="region of interest" description="Disordered" evidence="1">
    <location>
        <begin position="1"/>
        <end position="27"/>
    </location>
</feature>
<keyword evidence="3" id="KW-1185">Reference proteome</keyword>
<proteinExistence type="predicted"/>
<sequence>MSNTVVAAGGNTSNFVPPPHQKTRVGTPRVYATTVGYSRTSSNVSASKTLKPKGTAYEKKSKQRSDNYDHSNNPPMQGHRPATTVERDGFRTTVKILDSRYVLPGAENISATTALLPTLYNNRTTQKQAGTELGTVAHFSTTNRPVVKSHNGAHNSSITGATHISDWELRNQCFANVVFPGRPHWGEILPQGLREALDSWRDGRERADVLTTDSGANIVKAVQLNDWRRLQCFGHRLHLAIVLHLFNETILAEGVNYTQLTKDMKKPILAYLNEYSDPGTDDLLDMASLLDPCFKTTYIKNEKVDDIKARAAEEIKSADRATGRHHRHFISSPDAKGCSSSSS</sequence>
<evidence type="ECO:0000256" key="1">
    <source>
        <dbReference type="SAM" id="MobiDB-lite"/>
    </source>
</evidence>
<dbReference type="Proteomes" id="UP001174136">
    <property type="component" value="Unassembled WGS sequence"/>
</dbReference>
<evidence type="ECO:0000313" key="2">
    <source>
        <dbReference type="EMBL" id="KAK0140941.1"/>
    </source>
</evidence>
<feature type="compositionally biased region" description="Basic and acidic residues" evidence="1">
    <location>
        <begin position="56"/>
        <end position="69"/>
    </location>
</feature>
<feature type="compositionally biased region" description="Polar residues" evidence="1">
    <location>
        <begin position="1"/>
        <end position="15"/>
    </location>
</feature>
<dbReference type="EMBL" id="JAOPHQ010003995">
    <property type="protein sequence ID" value="KAK0140941.1"/>
    <property type="molecule type" value="Genomic_DNA"/>
</dbReference>
<dbReference type="AlphaFoldDB" id="A0AA47NW69"/>
<reference evidence="2" key="1">
    <citation type="journal article" date="2023" name="Front. Mar. Sci.">
        <title>A new Merluccius polli reference genome to investigate the effects of global change in West African waters.</title>
        <authorList>
            <person name="Mateo J.L."/>
            <person name="Blanco-Fernandez C."/>
            <person name="Garcia-Vazquez E."/>
            <person name="Machado-Schiaffino G."/>
        </authorList>
    </citation>
    <scope>NUCLEOTIDE SEQUENCE</scope>
    <source>
        <strain evidence="2">C29</strain>
        <tissue evidence="2">Fin</tissue>
    </source>
</reference>
<comment type="caution">
    <text evidence="2">The sequence shown here is derived from an EMBL/GenBank/DDBJ whole genome shotgun (WGS) entry which is preliminary data.</text>
</comment>
<dbReference type="InterPro" id="IPR012337">
    <property type="entry name" value="RNaseH-like_sf"/>
</dbReference>
<organism evidence="2 3">
    <name type="scientific">Merluccius polli</name>
    <name type="common">Benguela hake</name>
    <name type="synonym">Merluccius cadenati</name>
    <dbReference type="NCBI Taxonomy" id="89951"/>
    <lineage>
        <taxon>Eukaryota</taxon>
        <taxon>Metazoa</taxon>
        <taxon>Chordata</taxon>
        <taxon>Craniata</taxon>
        <taxon>Vertebrata</taxon>
        <taxon>Euteleostomi</taxon>
        <taxon>Actinopterygii</taxon>
        <taxon>Neopterygii</taxon>
        <taxon>Teleostei</taxon>
        <taxon>Neoteleostei</taxon>
        <taxon>Acanthomorphata</taxon>
        <taxon>Zeiogadaria</taxon>
        <taxon>Gadariae</taxon>
        <taxon>Gadiformes</taxon>
        <taxon>Gadoidei</taxon>
        <taxon>Merlucciidae</taxon>
        <taxon>Merluccius</taxon>
    </lineage>
</organism>
<dbReference type="SUPFAM" id="SSF53098">
    <property type="entry name" value="Ribonuclease H-like"/>
    <property type="match status" value="1"/>
</dbReference>
<name>A0AA47NW69_MERPO</name>
<protein>
    <submittedName>
        <fullName evidence="2">Uncharacterized protein</fullName>
    </submittedName>
</protein>
<gene>
    <name evidence="2" type="ORF">N1851_022074</name>
</gene>
<feature type="region of interest" description="Disordered" evidence="1">
    <location>
        <begin position="39"/>
        <end position="87"/>
    </location>
</feature>
<feature type="region of interest" description="Disordered" evidence="1">
    <location>
        <begin position="318"/>
        <end position="343"/>
    </location>
</feature>
<feature type="compositionally biased region" description="Polar residues" evidence="1">
    <location>
        <begin position="39"/>
        <end position="48"/>
    </location>
</feature>